<dbReference type="AlphaFoldDB" id="A0A812C985"/>
<dbReference type="Proteomes" id="UP000597762">
    <property type="component" value="Unassembled WGS sequence"/>
</dbReference>
<dbReference type="EMBL" id="CAHIKZ030001161">
    <property type="protein sequence ID" value="CAE1254903.1"/>
    <property type="molecule type" value="Genomic_DNA"/>
</dbReference>
<gene>
    <name evidence="1" type="ORF">SPHA_29248</name>
</gene>
<protein>
    <submittedName>
        <fullName evidence="1">Uncharacterized protein</fullName>
    </submittedName>
</protein>
<comment type="caution">
    <text evidence="1">The sequence shown here is derived from an EMBL/GenBank/DDBJ whole genome shotgun (WGS) entry which is preliminary data.</text>
</comment>
<evidence type="ECO:0000313" key="2">
    <source>
        <dbReference type="Proteomes" id="UP000597762"/>
    </source>
</evidence>
<evidence type="ECO:0000313" key="1">
    <source>
        <dbReference type="EMBL" id="CAE1254903.1"/>
    </source>
</evidence>
<proteinExistence type="predicted"/>
<keyword evidence="2" id="KW-1185">Reference proteome</keyword>
<accession>A0A812C985</accession>
<sequence length="328" mass="37012">MSVRKSFLSSPDTVIQDNSMLSDLPPWYMVLGPGTITALRTRRAPPLTFADHTKQPEPELEPEPAAAAQLQLAAAAQLQLAAAAQLQSAAAAGRPTSTSSKLPSCDSARQSYQGRTDYTSAVRVDPLSPQAPTRSLHKYRHPGINWTSNTAVPSPYLQAVTLKPDDAPSKLHDRTTTNDYLLMRTVCLSITFDEVIDAMMIFFGPPKQTFEEFLLGFAIRKKKNISEERFSIRECIFYSAITYFSIENFENVLTTPIPPLTATRQFDWCDCKKKAVKYDYLHTKNAHKDMPWFVDEWPYLPTMKFIEKQQSFKKILQRATGKISLFFS</sequence>
<reference evidence="1" key="1">
    <citation type="submission" date="2021-01" db="EMBL/GenBank/DDBJ databases">
        <authorList>
            <person name="Li R."/>
            <person name="Bekaert M."/>
        </authorList>
    </citation>
    <scope>NUCLEOTIDE SEQUENCE</scope>
    <source>
        <strain evidence="1">Farmed</strain>
    </source>
</reference>
<name>A0A812C985_ACAPH</name>
<organism evidence="1 2">
    <name type="scientific">Acanthosepion pharaonis</name>
    <name type="common">Pharaoh cuttlefish</name>
    <name type="synonym">Sepia pharaonis</name>
    <dbReference type="NCBI Taxonomy" id="158019"/>
    <lineage>
        <taxon>Eukaryota</taxon>
        <taxon>Metazoa</taxon>
        <taxon>Spiralia</taxon>
        <taxon>Lophotrochozoa</taxon>
        <taxon>Mollusca</taxon>
        <taxon>Cephalopoda</taxon>
        <taxon>Coleoidea</taxon>
        <taxon>Decapodiformes</taxon>
        <taxon>Sepiida</taxon>
        <taxon>Sepiina</taxon>
        <taxon>Sepiidae</taxon>
        <taxon>Acanthosepion</taxon>
    </lineage>
</organism>